<protein>
    <recommendedName>
        <fullName evidence="6">Exosome complex protein</fullName>
    </recommendedName>
</protein>
<reference evidence="8 9" key="1">
    <citation type="submission" date="2024-03" db="EMBL/GenBank/DDBJ databases">
        <title>Genome-scale model development and genomic sequencing of the oleaginous clade Lipomyces.</title>
        <authorList>
            <consortium name="Lawrence Berkeley National Laboratory"/>
            <person name="Czajka J.J."/>
            <person name="Han Y."/>
            <person name="Kim J."/>
            <person name="Mondo S.J."/>
            <person name="Hofstad B.A."/>
            <person name="Robles A."/>
            <person name="Haridas S."/>
            <person name="Riley R."/>
            <person name="LaButti K."/>
            <person name="Pangilinan J."/>
            <person name="Andreopoulos W."/>
            <person name="Lipzen A."/>
            <person name="Yan J."/>
            <person name="Wang M."/>
            <person name="Ng V."/>
            <person name="Grigoriev I.V."/>
            <person name="Spatafora J.W."/>
            <person name="Magnuson J.K."/>
            <person name="Baker S.E."/>
            <person name="Pomraning K.R."/>
        </authorList>
    </citation>
    <scope>NUCLEOTIDE SEQUENCE [LARGE SCALE GENOMIC DNA]</scope>
    <source>
        <strain evidence="8 9">Phaff 52-87</strain>
    </source>
</reference>
<dbReference type="GeneID" id="90036865"/>
<evidence type="ECO:0000313" key="8">
    <source>
        <dbReference type="EMBL" id="KAK7207215.1"/>
    </source>
</evidence>
<dbReference type="Proteomes" id="UP001498771">
    <property type="component" value="Unassembled WGS sequence"/>
</dbReference>
<feature type="compositionally biased region" description="Basic residues" evidence="7">
    <location>
        <begin position="280"/>
        <end position="304"/>
    </location>
</feature>
<feature type="region of interest" description="Disordered" evidence="7">
    <location>
        <begin position="164"/>
        <end position="304"/>
    </location>
</feature>
<evidence type="ECO:0000313" key="9">
    <source>
        <dbReference type="Proteomes" id="UP001498771"/>
    </source>
</evidence>
<dbReference type="RefSeq" id="XP_064770248.1">
    <property type="nucleotide sequence ID" value="XM_064911353.1"/>
</dbReference>
<accession>A0ABR1FBI1</accession>
<dbReference type="PANTHER" id="PTHR15341:SF3">
    <property type="entry name" value="NUCLEAR NUCLEIC ACID-BINDING PROTEIN C1D"/>
    <property type="match status" value="1"/>
</dbReference>
<comment type="similarity">
    <text evidence="2 6">Belongs to the C1D family.</text>
</comment>
<evidence type="ECO:0000256" key="2">
    <source>
        <dbReference type="ARBA" id="ARBA00009154"/>
    </source>
</evidence>
<dbReference type="InterPro" id="IPR011082">
    <property type="entry name" value="Exosome-assoc_fac/DNA_repair"/>
</dbReference>
<keyword evidence="3 6" id="KW-0698">rRNA processing</keyword>
<feature type="compositionally biased region" description="Basic and acidic residues" evidence="7">
    <location>
        <begin position="189"/>
        <end position="209"/>
    </location>
</feature>
<feature type="compositionally biased region" description="Polar residues" evidence="7">
    <location>
        <begin position="164"/>
        <end position="188"/>
    </location>
</feature>
<evidence type="ECO:0000256" key="7">
    <source>
        <dbReference type="SAM" id="MobiDB-lite"/>
    </source>
</evidence>
<evidence type="ECO:0000256" key="5">
    <source>
        <dbReference type="ARBA" id="ARBA00023242"/>
    </source>
</evidence>
<evidence type="ECO:0000256" key="6">
    <source>
        <dbReference type="RuleBase" id="RU368003"/>
    </source>
</evidence>
<dbReference type="Pfam" id="PF04000">
    <property type="entry name" value="Sas10_Utp3"/>
    <property type="match status" value="1"/>
</dbReference>
<evidence type="ECO:0000256" key="4">
    <source>
        <dbReference type="ARBA" id="ARBA00022884"/>
    </source>
</evidence>
<comment type="function">
    <text evidence="6">Required for exosome-dependent processing of pre-rRNA and small nucleolar RNA (snRNA) precursors. Involved in processing of 35S pre-rRNA at the A0, A1 and A2 sites.</text>
</comment>
<organism evidence="8 9">
    <name type="scientific">Myxozyma melibiosi</name>
    <dbReference type="NCBI Taxonomy" id="54550"/>
    <lineage>
        <taxon>Eukaryota</taxon>
        <taxon>Fungi</taxon>
        <taxon>Dikarya</taxon>
        <taxon>Ascomycota</taxon>
        <taxon>Saccharomycotina</taxon>
        <taxon>Lipomycetes</taxon>
        <taxon>Lipomycetales</taxon>
        <taxon>Lipomycetaceae</taxon>
        <taxon>Myxozyma</taxon>
    </lineage>
</organism>
<dbReference type="InterPro" id="IPR007146">
    <property type="entry name" value="Sas10/Utp3/C1D"/>
</dbReference>
<proteinExistence type="inferred from homology"/>
<keyword evidence="4 6" id="KW-0694">RNA-binding</keyword>
<comment type="caution">
    <text evidence="8">The sequence shown here is derived from an EMBL/GenBank/DDBJ whole genome shotgun (WGS) entry which is preliminary data.</text>
</comment>
<keyword evidence="5 6" id="KW-0539">Nucleus</keyword>
<name>A0ABR1FBI1_9ASCO</name>
<sequence length="304" mass="33330">MAVPEEIQPFIAGLEAEIEKLESSISHVTKDGLAKYSANLPPLDRAKACMTLLYALNSSIFSALKVGEEFSSDHPVMSDIRRIQTYMKKVKNTEEIIAGRQLQVDKEAAGRFIKHALSGNDAYDEERENKRVASASRNVLSTEDNAAAVSKLLGEIRSVLGSKTNTNEPVQESAISTDQVESAAQVENSGKEEAKEEVKEDKEEKKEEEVMIPLTDPETAAKKAAKKNNKANKGKGKNDNAQQKNEQDASNAPTNPKKFTGGKFRKNKGTNAKVANAKVTKPKPKPKPKQKQKQKGNKKGQNKN</sequence>
<evidence type="ECO:0000256" key="1">
    <source>
        <dbReference type="ARBA" id="ARBA00004123"/>
    </source>
</evidence>
<dbReference type="PANTHER" id="PTHR15341">
    <property type="entry name" value="SUN-COR STEROID HORMONE RECEPTOR CO-REPRESSOR"/>
    <property type="match status" value="1"/>
</dbReference>
<evidence type="ECO:0000256" key="3">
    <source>
        <dbReference type="ARBA" id="ARBA00022552"/>
    </source>
</evidence>
<keyword evidence="9" id="KW-1185">Reference proteome</keyword>
<feature type="compositionally biased region" description="Low complexity" evidence="7">
    <location>
        <begin position="270"/>
        <end position="279"/>
    </location>
</feature>
<dbReference type="EMBL" id="JBBJBU010000001">
    <property type="protein sequence ID" value="KAK7207215.1"/>
    <property type="molecule type" value="Genomic_DNA"/>
</dbReference>
<feature type="compositionally biased region" description="Basic residues" evidence="7">
    <location>
        <begin position="223"/>
        <end position="235"/>
    </location>
</feature>
<gene>
    <name evidence="8" type="ORF">BZA70DRAFT_270739</name>
</gene>
<comment type="subcellular location">
    <subcellularLocation>
        <location evidence="1 6">Nucleus</location>
    </subcellularLocation>
</comment>